<dbReference type="PROSITE" id="PS51257">
    <property type="entry name" value="PROKAR_LIPOPROTEIN"/>
    <property type="match status" value="1"/>
</dbReference>
<protein>
    <recommendedName>
        <fullName evidence="3">Lipoprotein</fullName>
    </recommendedName>
</protein>
<name>A0A2H0DW11_9BACT</name>
<gene>
    <name evidence="1" type="ORF">COW82_02600</name>
</gene>
<reference evidence="1 2" key="1">
    <citation type="submission" date="2017-09" db="EMBL/GenBank/DDBJ databases">
        <title>Depth-based differentiation of microbial function through sediment-hosted aquifers and enrichment of novel symbionts in the deep terrestrial subsurface.</title>
        <authorList>
            <person name="Probst A.J."/>
            <person name="Ladd B."/>
            <person name="Jarett J.K."/>
            <person name="Geller-Mcgrath D.E."/>
            <person name="Sieber C.M."/>
            <person name="Emerson J.B."/>
            <person name="Anantharaman K."/>
            <person name="Thomas B.C."/>
            <person name="Malmstrom R."/>
            <person name="Stieglmeier M."/>
            <person name="Klingl A."/>
            <person name="Woyke T."/>
            <person name="Ryan C.M."/>
            <person name="Banfield J.F."/>
        </authorList>
    </citation>
    <scope>NUCLEOTIDE SEQUENCE [LARGE SCALE GENOMIC DNA]</scope>
    <source>
        <strain evidence="1">CG22_combo_CG10-13_8_21_14_all_43_18</strain>
    </source>
</reference>
<dbReference type="EMBL" id="PCTS01000034">
    <property type="protein sequence ID" value="PIP86364.1"/>
    <property type="molecule type" value="Genomic_DNA"/>
</dbReference>
<comment type="caution">
    <text evidence="1">The sequence shown here is derived from an EMBL/GenBank/DDBJ whole genome shotgun (WGS) entry which is preliminary data.</text>
</comment>
<accession>A0A2H0DW11</accession>
<dbReference type="Proteomes" id="UP000231276">
    <property type="component" value="Unassembled WGS sequence"/>
</dbReference>
<sequence length="133" mass="14682">MKCLFLFPPLLLALGSCYASLGVRSGLGISIVMERAGEYANVFVTNQFAGNKLVCEQLTADEAPRCVYRPPGGFTATSVCGEIYIQSRRIGSGEIVGFTRFNYCDWYRGSGFGRYDFPVYRIREISPVVPAGR</sequence>
<organism evidence="1 2">
    <name type="scientific">Candidatus Campbellbacteria bacterium CG22_combo_CG10-13_8_21_14_all_43_18</name>
    <dbReference type="NCBI Taxonomy" id="1974530"/>
    <lineage>
        <taxon>Bacteria</taxon>
        <taxon>Candidatus Campbelliibacteriota</taxon>
    </lineage>
</organism>
<evidence type="ECO:0008006" key="3">
    <source>
        <dbReference type="Google" id="ProtNLM"/>
    </source>
</evidence>
<evidence type="ECO:0000313" key="1">
    <source>
        <dbReference type="EMBL" id="PIP86364.1"/>
    </source>
</evidence>
<dbReference type="AlphaFoldDB" id="A0A2H0DW11"/>
<evidence type="ECO:0000313" key="2">
    <source>
        <dbReference type="Proteomes" id="UP000231276"/>
    </source>
</evidence>
<proteinExistence type="predicted"/>